<feature type="domain" description="SEC7" evidence="6">
    <location>
        <begin position="663"/>
        <end position="853"/>
    </location>
</feature>
<dbReference type="EMBL" id="JARPUR010000006">
    <property type="protein sequence ID" value="KAK4873748.1"/>
    <property type="molecule type" value="Genomic_DNA"/>
</dbReference>
<dbReference type="GO" id="GO:0032012">
    <property type="term" value="P:regulation of ARF protein signal transduction"/>
    <property type="evidence" value="ECO:0007669"/>
    <property type="project" value="InterPro"/>
</dbReference>
<evidence type="ECO:0000256" key="1">
    <source>
        <dbReference type="ARBA" id="ARBA00004222"/>
    </source>
</evidence>
<evidence type="ECO:0000313" key="7">
    <source>
        <dbReference type="EMBL" id="KAK4873748.1"/>
    </source>
</evidence>
<dbReference type="Proteomes" id="UP001353858">
    <property type="component" value="Unassembled WGS sequence"/>
</dbReference>
<dbReference type="Gene3D" id="1.10.220.20">
    <property type="match status" value="1"/>
</dbReference>
<dbReference type="Gene3D" id="1.10.1000.11">
    <property type="entry name" value="Arf Nucleotide-binding Site Opener,domain 2"/>
    <property type="match status" value="1"/>
</dbReference>
<feature type="compositionally biased region" description="Basic residues" evidence="5">
    <location>
        <begin position="1426"/>
        <end position="1435"/>
    </location>
</feature>
<evidence type="ECO:0000256" key="3">
    <source>
        <dbReference type="ARBA" id="ARBA00022448"/>
    </source>
</evidence>
<dbReference type="Pfam" id="PF01369">
    <property type="entry name" value="Sec7"/>
    <property type="match status" value="1"/>
</dbReference>
<feature type="region of interest" description="Disordered" evidence="5">
    <location>
        <begin position="1257"/>
        <end position="1315"/>
    </location>
</feature>
<dbReference type="PANTHER" id="PTHR10663:SF388">
    <property type="entry name" value="GOLGI-SPECIFIC BREFELDIN A-RESISTANCE GUANINE NUCLEOTIDE EXCHANGE FACTOR 1"/>
    <property type="match status" value="1"/>
</dbReference>
<dbReference type="Pfam" id="PF23325">
    <property type="entry name" value="TPR_28"/>
    <property type="match status" value="1"/>
</dbReference>
<comment type="caution">
    <text evidence="7">The sequence shown here is derived from an EMBL/GenBank/DDBJ whole genome shotgun (WGS) entry which is preliminary data.</text>
</comment>
<keyword evidence="4" id="KW-0333">Golgi apparatus</keyword>
<dbReference type="CDD" id="cd00171">
    <property type="entry name" value="Sec7"/>
    <property type="match status" value="1"/>
</dbReference>
<evidence type="ECO:0000256" key="5">
    <source>
        <dbReference type="SAM" id="MobiDB-lite"/>
    </source>
</evidence>
<keyword evidence="3" id="KW-0813">Transport</keyword>
<feature type="compositionally biased region" description="Basic and acidic residues" evidence="5">
    <location>
        <begin position="370"/>
        <end position="379"/>
    </location>
</feature>
<feature type="region of interest" description="Disordered" evidence="5">
    <location>
        <begin position="213"/>
        <end position="253"/>
    </location>
</feature>
<reference evidence="8" key="1">
    <citation type="submission" date="2023-01" db="EMBL/GenBank/DDBJ databases">
        <title>Key to firefly adult light organ development and bioluminescence: homeobox transcription factors regulate luciferase expression and transportation to peroxisome.</title>
        <authorList>
            <person name="Fu X."/>
        </authorList>
    </citation>
    <scope>NUCLEOTIDE SEQUENCE [LARGE SCALE GENOMIC DNA]</scope>
</reference>
<name>A0AAN7SLG3_9COLE</name>
<keyword evidence="8" id="KW-1185">Reference proteome</keyword>
<protein>
    <recommendedName>
        <fullName evidence="6">SEC7 domain-containing protein</fullName>
    </recommendedName>
</protein>
<dbReference type="GO" id="GO:0005794">
    <property type="term" value="C:Golgi apparatus"/>
    <property type="evidence" value="ECO:0007669"/>
    <property type="project" value="UniProtKB-SubCell"/>
</dbReference>
<dbReference type="GO" id="GO:0010256">
    <property type="term" value="P:endomembrane system organization"/>
    <property type="evidence" value="ECO:0007669"/>
    <property type="project" value="UniProtKB-ARBA"/>
</dbReference>
<dbReference type="SMART" id="SM00222">
    <property type="entry name" value="Sec7"/>
    <property type="match status" value="1"/>
</dbReference>
<dbReference type="PROSITE" id="PS50190">
    <property type="entry name" value="SEC7"/>
    <property type="match status" value="1"/>
</dbReference>
<gene>
    <name evidence="7" type="ORF">RN001_013108</name>
</gene>
<dbReference type="SUPFAM" id="SSF48425">
    <property type="entry name" value="Sec7 domain"/>
    <property type="match status" value="1"/>
</dbReference>
<organism evidence="7 8">
    <name type="scientific">Aquatica leii</name>
    <dbReference type="NCBI Taxonomy" id="1421715"/>
    <lineage>
        <taxon>Eukaryota</taxon>
        <taxon>Metazoa</taxon>
        <taxon>Ecdysozoa</taxon>
        <taxon>Arthropoda</taxon>
        <taxon>Hexapoda</taxon>
        <taxon>Insecta</taxon>
        <taxon>Pterygota</taxon>
        <taxon>Neoptera</taxon>
        <taxon>Endopterygota</taxon>
        <taxon>Coleoptera</taxon>
        <taxon>Polyphaga</taxon>
        <taxon>Elateriformia</taxon>
        <taxon>Elateroidea</taxon>
        <taxon>Lampyridae</taxon>
        <taxon>Luciolinae</taxon>
        <taxon>Aquatica</taxon>
    </lineage>
</organism>
<dbReference type="GO" id="GO:0005085">
    <property type="term" value="F:guanyl-nucleotide exchange factor activity"/>
    <property type="evidence" value="ECO:0007669"/>
    <property type="project" value="InterPro"/>
</dbReference>
<comment type="subcellular location">
    <subcellularLocation>
        <location evidence="2">Endoplasmic reticulum-Golgi intermediate compartment</location>
    </subcellularLocation>
    <subcellularLocation>
        <location evidence="1">Golgi apparatus</location>
        <location evidence="1">cis-Golgi network</location>
    </subcellularLocation>
</comment>
<dbReference type="InterPro" id="IPR056604">
    <property type="entry name" value="GBF1-like_TPR"/>
</dbReference>
<dbReference type="PANTHER" id="PTHR10663">
    <property type="entry name" value="GUANYL-NUCLEOTIDE EXCHANGE FACTOR"/>
    <property type="match status" value="1"/>
</dbReference>
<dbReference type="GO" id="GO:0005793">
    <property type="term" value="C:endoplasmic reticulum-Golgi intermediate compartment"/>
    <property type="evidence" value="ECO:0007669"/>
    <property type="project" value="UniProtKB-SubCell"/>
</dbReference>
<dbReference type="InterPro" id="IPR032691">
    <property type="entry name" value="Mon2/Sec7/BIG1-like_HUS"/>
</dbReference>
<dbReference type="GO" id="GO:0016197">
    <property type="term" value="P:endosomal transport"/>
    <property type="evidence" value="ECO:0007669"/>
    <property type="project" value="UniProtKB-ARBA"/>
</dbReference>
<dbReference type="InterPro" id="IPR023394">
    <property type="entry name" value="Sec7_C_sf"/>
</dbReference>
<evidence type="ECO:0000256" key="2">
    <source>
        <dbReference type="ARBA" id="ARBA00004399"/>
    </source>
</evidence>
<dbReference type="InterPro" id="IPR035999">
    <property type="entry name" value="Sec7_dom_sf"/>
</dbReference>
<feature type="region of interest" description="Disordered" evidence="5">
    <location>
        <begin position="366"/>
        <end position="385"/>
    </location>
</feature>
<feature type="compositionally biased region" description="Basic residues" evidence="5">
    <location>
        <begin position="223"/>
        <end position="238"/>
    </location>
</feature>
<evidence type="ECO:0000256" key="4">
    <source>
        <dbReference type="ARBA" id="ARBA00023034"/>
    </source>
</evidence>
<feature type="compositionally biased region" description="Acidic residues" evidence="5">
    <location>
        <begin position="1448"/>
        <end position="1457"/>
    </location>
</feature>
<evidence type="ECO:0000313" key="8">
    <source>
        <dbReference type="Proteomes" id="UP001353858"/>
    </source>
</evidence>
<evidence type="ECO:0000259" key="6">
    <source>
        <dbReference type="PROSITE" id="PS50190"/>
    </source>
</evidence>
<accession>A0AAN7SLG3</accession>
<sequence length="1912" mass="215661">MSLPGNGIFVVKGEISILVTAMRRGVKWSSHSHQDEEIDLLMRSFQDLKEILNKIEDLKLIEPSTFLNPFLDVIRSEETTGPVTSLALSAVNKFLSYGIVDPTHSFIPTIVDNIADAVTHARFVGTDQSSDGVVLMKILQVLRTLTLSPEGAALTNDSLCEIMLSCFRICFESRLNELLRKTAEHYLKDMVQLVFMRLPQFPEDLRTGKHLKIKPGSIDTNRSKRKTRASLRNKHRTGQNRMVSNDEKVAEGEDMQSPLILRSATLHTNPLSTTPMTPGINIVDMQGSITRVTPQLLASEGSDVSSPTVFSEKDPIDSTESDATHNIEINIKSPSLGGDDDNAACEIDGIKSPVSEENCNSLESEEGVVDEPKSQEDMSNHNNVSESQDVNNYELEHVQEYVNPRGIRFTPHQETATLIPYGIISVREMFRFLITLCNPLDKQNTDSMIHLGLTLLTVAFEVSADNIGKYTSLLALVKDDLCRNLFSLLNTERLSIFAADLSVSFLMFESLRTHLKFQLEFYLMKLIEIITSDSLKVTYEHKELSLDNIVQLWRIPGLVTELYLNYDCDIYCTNLYEDLTKLLAKNAFPASSGIYHTHLLSLDALLTVIDGIEVHCCIKNKSKVEYAHSTVDNDGEETFTNIKDLIEKNSRQKVSENIPSREELMAVKNIKKWLPMGTDYFNHKPKKGIQFLQEHGVLKQELDPLEIVTFLRENPGLDKKMIGEYISGRNNLQVMEAFVKMFDFVDLRVDEALRLYLETFRLPGEAPLISLLLEHFAEHWHKSNGEPFANADAAFTLAYAIIMLNVDQHNHNVKKQNIPMTVDDFKKNLKKVNGGSDFDQEMLNEIYNSIKNEEIVMPAEHTGLVKENYLWKVLLRRGMSKDGVYVHALSDAFNYDLFTLIWGPIVAALSFVFDKSEDTSVYQRAIKGFESSAFISSHFGMTHNLDILIQTLCKFTLFHNQPKNFGSVQFGSNVKAQIALKTLFNLVHQHGDNIREGWKNIFDIFLSLYYDNLLPKSYMEAEDFIDPSGKITLVCEITPSQKQDTSLFSSLYSYMVSSSENLAKIPTPEEQEFIEIAHRCINDCNLEQVVTDSKFLHEDALQFLVKALIELSRGPDIQKSLGYNYNESVTVFFLELLLRIVIQNRDRVMSIWNTVRDHLYTLVMNASHCDYQFLLERSVIGLLRLAIRLMRNEEMSPIVLQSLRMLLLLKTTTLYRISRQISYGLYELLKTSAQNIHTSTDWSIVFTLLECVGAGAQPPKPVSDDNQTVEQGAKSEGEGPASSEDEVTNTDRGYTSDSELTRTPKHGTSSRPQSPIVVPVVNAQVSVPSNTGGWILVGNEAEVQPVVGRTPPAEQYNLALERNLGPHDRSALVKCCESLAFLVRDVAHITPYNFDNCIHCIRTFVEASLHGSKRIRRVSNRDPSVRKKPGTRRRDHLSSRRSPVTSSPDEESEDDDIPTGYHQVSIQLLDLMHTLHTRTAQIFRWWAEEGGEIGNEISLWTQGWCPLLQGIARLCCDTRRQVRMSAITYLQRALLVHDLQTLTGPEWEACFHRVLFPLLSLLLQPIGPPDAQILEETRMRAATVLSKVFLHHLTPLLSLPTFLSLWITILDFLDKYMHADNSDLLYEAIPESLKNMLLVMDSAKVFEGQEGPGQLWAITWDRISTFLPHMKEELFKERDDVALSDETTPTDAQPQPELNISVIQHNIENATRSSIILQPPSSEHNIASPLFAHLGQMVSTPIGAPTYTETYMPNTQASITSPPSNTQPTAPQYVPNLLVNTSSQGHTFPVLYNNTYADTQPVSLYSEYIGNPYNFEQTETVNTLVNDVSPTITQNDYVSNSNPETEDSNSNPVIQSTCETTETNIFQSANYFCSTNESEFIPPGSEILFTPEQKSQINCNIPVVPNLNSTPF</sequence>
<dbReference type="InterPro" id="IPR000904">
    <property type="entry name" value="Sec7_dom"/>
</dbReference>
<feature type="region of interest" description="Disordered" evidence="5">
    <location>
        <begin position="299"/>
        <end position="321"/>
    </location>
</feature>
<dbReference type="Pfam" id="PF12783">
    <property type="entry name" value="Sec7-like_HUS"/>
    <property type="match status" value="1"/>
</dbReference>
<feature type="region of interest" description="Disordered" evidence="5">
    <location>
        <begin position="1416"/>
        <end position="1457"/>
    </location>
</feature>
<proteinExistence type="predicted"/>
<dbReference type="FunFam" id="1.10.1000.11:FF:000007">
    <property type="entry name" value="Golgi-specific brefeldin A-resistance guanine nucleotide exchange factor 1"/>
    <property type="match status" value="1"/>
</dbReference>